<evidence type="ECO:0000256" key="1">
    <source>
        <dbReference type="SAM" id="MobiDB-lite"/>
    </source>
</evidence>
<reference evidence="2" key="1">
    <citation type="journal article" date="2020" name="bioRxiv">
        <title>Comparative genomics of Chlamydomonas.</title>
        <authorList>
            <person name="Craig R.J."/>
            <person name="Hasan A.R."/>
            <person name="Ness R.W."/>
            <person name="Keightley P.D."/>
        </authorList>
    </citation>
    <scope>NUCLEOTIDE SEQUENCE</scope>
    <source>
        <strain evidence="2">CCAP 11/70</strain>
    </source>
</reference>
<feature type="compositionally biased region" description="Low complexity" evidence="1">
    <location>
        <begin position="229"/>
        <end position="272"/>
    </location>
</feature>
<comment type="caution">
    <text evidence="2">The sequence shown here is derived from an EMBL/GenBank/DDBJ whole genome shotgun (WGS) entry which is preliminary data.</text>
</comment>
<name>A0A836C532_9CHLO</name>
<accession>A0A836C532</accession>
<feature type="region of interest" description="Disordered" evidence="1">
    <location>
        <begin position="353"/>
        <end position="413"/>
    </location>
</feature>
<evidence type="ECO:0000313" key="2">
    <source>
        <dbReference type="EMBL" id="KAG2499558.1"/>
    </source>
</evidence>
<sequence>MDLLLSIQGAQARARALEHASAQSVVLSNDCGALGELCGKVLPLAFVALEDALGPDMDTEAASCVQALSCSMSQLQSSVQLINQFQAEGMVGVLLEHGATWLEVYRGFRALTAQLVALSCIIRGCGQRRRGEGAHDALQASVKTFTAICARARDAATLLGSDLPDFARAAALEGWSAERLRTAACGSSRLPAGPAARRSSCSSLCEGRWEAAEEPHAPASPGLPHPTRRPGLLGRLGLSGKSGSASPMPVASSGAASPLASSPASGSGPSGPRALEGATASLVCRIQDTILHDSELDQLEQDRAYLQHRIANLRGFSAQQQQQQQGGSDAAGCTASLLQSEVLLAAVEARVTAKEAGDQADSAPGTGRSSGMATPNRALAQGWASQEAGPLASASGRRGCVDSSHAGDEDWRRRRPGLRWLPLCFAGAA</sequence>
<keyword evidence="3" id="KW-1185">Reference proteome</keyword>
<organism evidence="2 3">
    <name type="scientific">Edaphochlamys debaryana</name>
    <dbReference type="NCBI Taxonomy" id="47281"/>
    <lineage>
        <taxon>Eukaryota</taxon>
        <taxon>Viridiplantae</taxon>
        <taxon>Chlorophyta</taxon>
        <taxon>core chlorophytes</taxon>
        <taxon>Chlorophyceae</taxon>
        <taxon>CS clade</taxon>
        <taxon>Chlamydomonadales</taxon>
        <taxon>Chlamydomonadales incertae sedis</taxon>
        <taxon>Edaphochlamys</taxon>
    </lineage>
</organism>
<proteinExistence type="predicted"/>
<feature type="region of interest" description="Disordered" evidence="1">
    <location>
        <begin position="212"/>
        <end position="274"/>
    </location>
</feature>
<dbReference type="EMBL" id="JAEHOE010000006">
    <property type="protein sequence ID" value="KAG2499558.1"/>
    <property type="molecule type" value="Genomic_DNA"/>
</dbReference>
<gene>
    <name evidence="2" type="ORF">HYH03_002503</name>
</gene>
<dbReference type="OrthoDB" id="541656at2759"/>
<dbReference type="AlphaFoldDB" id="A0A836C532"/>
<protein>
    <submittedName>
        <fullName evidence="2">Uncharacterized protein</fullName>
    </submittedName>
</protein>
<evidence type="ECO:0000313" key="3">
    <source>
        <dbReference type="Proteomes" id="UP000612055"/>
    </source>
</evidence>
<dbReference type="Proteomes" id="UP000612055">
    <property type="component" value="Unassembled WGS sequence"/>
</dbReference>